<dbReference type="InterPro" id="IPR001633">
    <property type="entry name" value="EAL_dom"/>
</dbReference>
<dbReference type="CDD" id="cd01948">
    <property type="entry name" value="EAL"/>
    <property type="match status" value="1"/>
</dbReference>
<dbReference type="PROSITE" id="PS50887">
    <property type="entry name" value="GGDEF"/>
    <property type="match status" value="1"/>
</dbReference>
<gene>
    <name evidence="5" type="ORF">HNR31_000990</name>
</gene>
<sequence>MRQSELIKELVFDEQLLFTIMNQLFDVVFLMKVEEGPRFRYVRVSSDALHLASLVEEDMGKCIEEIYPREIAAHLNRQYRKAVETKAIVTYRDQMNVKDSLRIAESTIVPIVKEDGTIPYLICFTRDITEKIEQEEQLEEIHQLFHSFLAHSHDALIVFDLAGRILLVNREVERLLGWHEEEMLSKDILTFLPEYRTRLQRSLMKLGRGESLTSIRLSLMRKDGTRAYVSANITPVFNKDGKIVAGLSMLRDLTDLIQVQEQLRHSEELYRKVIEFLPDPVIIQIDGAIRYMNPSGLEMMKAACLHHVQGRKLSDFLEKGDKESEEWILTSLNGEKKEVQVKETSIHYYGQNAQFLIMRDLSEQKNKEKEIEFMAQYDSLTGLANRNYLKEKLNEFMLHHTGVVVLLIDINRFKFINDFLGHSNGDELLKEVAQRLKKMESQHVFLARIGDDEFAVVSVYEQQKEVDTLLRELDRLLHEPYFIAGEKLNITVNIGVSHACDANLSVETLLSNADKAVYYAKMNGVSHVVEYQSKLHDIFAKKIRLENDLQVALENHEFSLYYQPKVNIRLGTVNVEALIRWKHPQLGMISPAEFIPIAEETNVIDKIGTWVLQQACHDLRGLQKMGFTSLKMAVNLSARQFMDEHLETMVSDIFAEANVSPSSFVFEITETTVMKEPYEVIRILQKLKQKGITIAIDDFGVSYSSLNYLNRFPIDAVKIDRSFIRDLDENHKGAEIVEAIISLAHRLNLEVTAEGVETEEQVRFLLEKGCDEMQGYYFSQPVPLEQLPSVLNDLQSLIAKWK</sequence>
<evidence type="ECO:0000259" key="3">
    <source>
        <dbReference type="PROSITE" id="PS50883"/>
    </source>
</evidence>
<dbReference type="NCBIfam" id="TIGR00229">
    <property type="entry name" value="sensory_box"/>
    <property type="match status" value="2"/>
</dbReference>
<keyword evidence="6" id="KW-1185">Reference proteome</keyword>
<dbReference type="Gene3D" id="3.30.70.270">
    <property type="match status" value="1"/>
</dbReference>
<dbReference type="Proteomes" id="UP000523087">
    <property type="component" value="Unassembled WGS sequence"/>
</dbReference>
<dbReference type="RefSeq" id="WP_181555138.1">
    <property type="nucleotide sequence ID" value="NZ_JACDUT010000002.1"/>
</dbReference>
<dbReference type="PROSITE" id="PS50113">
    <property type="entry name" value="PAC"/>
    <property type="match status" value="2"/>
</dbReference>
<dbReference type="PROSITE" id="PS50112">
    <property type="entry name" value="PAS"/>
    <property type="match status" value="1"/>
</dbReference>
<dbReference type="Gene3D" id="3.30.450.20">
    <property type="entry name" value="PAS domain"/>
    <property type="match status" value="3"/>
</dbReference>
<protein>
    <submittedName>
        <fullName evidence="5">Diguanylate cyclase (GGDEF)-like protein/PAS domain S-box-containing protein</fullName>
    </submittedName>
</protein>
<evidence type="ECO:0000259" key="2">
    <source>
        <dbReference type="PROSITE" id="PS50113"/>
    </source>
</evidence>
<dbReference type="CDD" id="cd01949">
    <property type="entry name" value="GGDEF"/>
    <property type="match status" value="1"/>
</dbReference>
<dbReference type="Gene3D" id="3.20.20.450">
    <property type="entry name" value="EAL domain"/>
    <property type="match status" value="1"/>
</dbReference>
<dbReference type="InterPro" id="IPR043128">
    <property type="entry name" value="Rev_trsase/Diguanyl_cyclase"/>
</dbReference>
<organism evidence="5 6">
    <name type="scientific">Thermaerobacillus caldiproteolyticus</name>
    <dbReference type="NCBI Taxonomy" id="247480"/>
    <lineage>
        <taxon>Bacteria</taxon>
        <taxon>Bacillati</taxon>
        <taxon>Bacillota</taxon>
        <taxon>Bacilli</taxon>
        <taxon>Bacillales</taxon>
        <taxon>Anoxybacillaceae</taxon>
        <taxon>Thermaerobacillus</taxon>
    </lineage>
</organism>
<evidence type="ECO:0000259" key="4">
    <source>
        <dbReference type="PROSITE" id="PS50887"/>
    </source>
</evidence>
<dbReference type="InterPro" id="IPR000160">
    <property type="entry name" value="GGDEF_dom"/>
</dbReference>
<evidence type="ECO:0000313" key="5">
    <source>
        <dbReference type="EMBL" id="MBA2874220.1"/>
    </source>
</evidence>
<name>A0A7V9Z540_9BACL</name>
<dbReference type="Pfam" id="PF13188">
    <property type="entry name" value="PAS_8"/>
    <property type="match status" value="1"/>
</dbReference>
<evidence type="ECO:0000313" key="6">
    <source>
        <dbReference type="Proteomes" id="UP000523087"/>
    </source>
</evidence>
<dbReference type="InterPro" id="IPR052155">
    <property type="entry name" value="Biofilm_reg_signaling"/>
</dbReference>
<dbReference type="NCBIfam" id="TIGR00254">
    <property type="entry name" value="GGDEF"/>
    <property type="match status" value="1"/>
</dbReference>
<dbReference type="Pfam" id="PF08448">
    <property type="entry name" value="PAS_4"/>
    <property type="match status" value="1"/>
</dbReference>
<dbReference type="FunFam" id="3.20.20.450:FF:000001">
    <property type="entry name" value="Cyclic di-GMP phosphodiesterase yahA"/>
    <property type="match status" value="1"/>
</dbReference>
<comment type="caution">
    <text evidence="5">The sequence shown here is derived from an EMBL/GenBank/DDBJ whole genome shotgun (WGS) entry which is preliminary data.</text>
</comment>
<dbReference type="Pfam" id="PF00989">
    <property type="entry name" value="PAS"/>
    <property type="match status" value="1"/>
</dbReference>
<dbReference type="InterPro" id="IPR013767">
    <property type="entry name" value="PAS_fold"/>
</dbReference>
<dbReference type="InterPro" id="IPR029787">
    <property type="entry name" value="Nucleotide_cyclase"/>
</dbReference>
<dbReference type="InterPro" id="IPR001610">
    <property type="entry name" value="PAC"/>
</dbReference>
<dbReference type="EMBL" id="JACDUT010000002">
    <property type="protein sequence ID" value="MBA2874220.1"/>
    <property type="molecule type" value="Genomic_DNA"/>
</dbReference>
<dbReference type="SMART" id="SM00052">
    <property type="entry name" value="EAL"/>
    <property type="match status" value="1"/>
</dbReference>
<feature type="domain" description="PAC" evidence="2">
    <location>
        <begin position="213"/>
        <end position="265"/>
    </location>
</feature>
<dbReference type="InterPro" id="IPR035965">
    <property type="entry name" value="PAS-like_dom_sf"/>
</dbReference>
<dbReference type="GO" id="GO:0006355">
    <property type="term" value="P:regulation of DNA-templated transcription"/>
    <property type="evidence" value="ECO:0007669"/>
    <property type="project" value="InterPro"/>
</dbReference>
<dbReference type="SUPFAM" id="SSF55785">
    <property type="entry name" value="PYP-like sensor domain (PAS domain)"/>
    <property type="match status" value="3"/>
</dbReference>
<feature type="domain" description="EAL" evidence="3">
    <location>
        <begin position="542"/>
        <end position="795"/>
    </location>
</feature>
<dbReference type="SMART" id="SM00086">
    <property type="entry name" value="PAC"/>
    <property type="match status" value="3"/>
</dbReference>
<dbReference type="SUPFAM" id="SSF55073">
    <property type="entry name" value="Nucleotide cyclase"/>
    <property type="match status" value="1"/>
</dbReference>
<dbReference type="Pfam" id="PF00990">
    <property type="entry name" value="GGDEF"/>
    <property type="match status" value="1"/>
</dbReference>
<dbReference type="AlphaFoldDB" id="A0A7V9Z540"/>
<dbReference type="SMART" id="SM00267">
    <property type="entry name" value="GGDEF"/>
    <property type="match status" value="1"/>
</dbReference>
<dbReference type="InterPro" id="IPR000700">
    <property type="entry name" value="PAS-assoc_C"/>
</dbReference>
<reference evidence="5 6" key="1">
    <citation type="submission" date="2020-07" db="EMBL/GenBank/DDBJ databases">
        <title>Genomic Encyclopedia of Type Strains, Phase IV (KMG-IV): sequencing the most valuable type-strain genomes for metagenomic binning, comparative biology and taxonomic classification.</title>
        <authorList>
            <person name="Goeker M."/>
        </authorList>
    </citation>
    <scope>NUCLEOTIDE SEQUENCE [LARGE SCALE GENOMIC DNA]</scope>
    <source>
        <strain evidence="5 6">DSM 15730</strain>
    </source>
</reference>
<dbReference type="Pfam" id="PF00563">
    <property type="entry name" value="EAL"/>
    <property type="match status" value="1"/>
</dbReference>
<feature type="domain" description="PAS" evidence="1">
    <location>
        <begin position="141"/>
        <end position="210"/>
    </location>
</feature>
<proteinExistence type="predicted"/>
<feature type="domain" description="GGDEF" evidence="4">
    <location>
        <begin position="401"/>
        <end position="533"/>
    </location>
</feature>
<dbReference type="InterPro" id="IPR035919">
    <property type="entry name" value="EAL_sf"/>
</dbReference>
<dbReference type="PROSITE" id="PS50883">
    <property type="entry name" value="EAL"/>
    <property type="match status" value="1"/>
</dbReference>
<dbReference type="PANTHER" id="PTHR44757">
    <property type="entry name" value="DIGUANYLATE CYCLASE DGCP"/>
    <property type="match status" value="1"/>
</dbReference>
<dbReference type="SMART" id="SM00091">
    <property type="entry name" value="PAS"/>
    <property type="match status" value="2"/>
</dbReference>
<dbReference type="InterPro" id="IPR013656">
    <property type="entry name" value="PAS_4"/>
</dbReference>
<feature type="domain" description="PAC" evidence="2">
    <location>
        <begin position="81"/>
        <end position="140"/>
    </location>
</feature>
<dbReference type="PANTHER" id="PTHR44757:SF2">
    <property type="entry name" value="BIOFILM ARCHITECTURE MAINTENANCE PROTEIN MBAA"/>
    <property type="match status" value="1"/>
</dbReference>
<dbReference type="CDD" id="cd00130">
    <property type="entry name" value="PAS"/>
    <property type="match status" value="1"/>
</dbReference>
<dbReference type="SUPFAM" id="SSF141868">
    <property type="entry name" value="EAL domain-like"/>
    <property type="match status" value="1"/>
</dbReference>
<evidence type="ECO:0000259" key="1">
    <source>
        <dbReference type="PROSITE" id="PS50112"/>
    </source>
</evidence>
<dbReference type="InterPro" id="IPR000014">
    <property type="entry name" value="PAS"/>
</dbReference>
<accession>A0A7V9Z540</accession>